<reference evidence="9" key="1">
    <citation type="journal article" date="2020" name="Nature">
        <title>Giant virus diversity and host interactions through global metagenomics.</title>
        <authorList>
            <person name="Schulz F."/>
            <person name="Roux S."/>
            <person name="Paez-Espino D."/>
            <person name="Jungbluth S."/>
            <person name="Walsh D.A."/>
            <person name="Denef V.J."/>
            <person name="McMahon K.D."/>
            <person name="Konstantinidis K.T."/>
            <person name="Eloe-Fadrosh E.A."/>
            <person name="Kyrpides N.C."/>
            <person name="Woyke T."/>
        </authorList>
    </citation>
    <scope>NUCLEOTIDE SEQUENCE</scope>
    <source>
        <strain evidence="9">GVMAG-M-3300023179-27</strain>
    </source>
</reference>
<evidence type="ECO:0000259" key="8">
    <source>
        <dbReference type="SMART" id="SM00563"/>
    </source>
</evidence>
<dbReference type="SUPFAM" id="SSF69593">
    <property type="entry name" value="Glycerol-3-phosphate (1)-acyltransferase"/>
    <property type="match status" value="1"/>
</dbReference>
<accession>A0A6C0EBX8</accession>
<dbReference type="EMBL" id="MN739778">
    <property type="protein sequence ID" value="QHT26040.1"/>
    <property type="molecule type" value="Genomic_DNA"/>
</dbReference>
<proteinExistence type="predicted"/>
<dbReference type="SMART" id="SM00563">
    <property type="entry name" value="PlsC"/>
    <property type="match status" value="1"/>
</dbReference>
<organism evidence="9">
    <name type="scientific">viral metagenome</name>
    <dbReference type="NCBI Taxonomy" id="1070528"/>
    <lineage>
        <taxon>unclassified sequences</taxon>
        <taxon>metagenomes</taxon>
        <taxon>organismal metagenomes</taxon>
    </lineage>
</organism>
<dbReference type="CDD" id="cd07989">
    <property type="entry name" value="LPLAT_AGPAT-like"/>
    <property type="match status" value="1"/>
</dbReference>
<name>A0A6C0EBX8_9ZZZZ</name>
<evidence type="ECO:0000256" key="3">
    <source>
        <dbReference type="ARBA" id="ARBA00022692"/>
    </source>
</evidence>
<dbReference type="PANTHER" id="PTHR23063">
    <property type="entry name" value="PHOSPHOLIPID ACYLTRANSFERASE"/>
    <property type="match status" value="1"/>
</dbReference>
<keyword evidence="7" id="KW-0012">Acyltransferase</keyword>
<dbReference type="InterPro" id="IPR002123">
    <property type="entry name" value="Plipid/glycerol_acylTrfase"/>
</dbReference>
<evidence type="ECO:0000256" key="1">
    <source>
        <dbReference type="ARBA" id="ARBA00004370"/>
    </source>
</evidence>
<keyword evidence="3" id="KW-0812">Transmembrane</keyword>
<dbReference type="GO" id="GO:0006629">
    <property type="term" value="P:lipid metabolic process"/>
    <property type="evidence" value="ECO:0007669"/>
    <property type="project" value="UniProtKB-KW"/>
</dbReference>
<evidence type="ECO:0000256" key="4">
    <source>
        <dbReference type="ARBA" id="ARBA00022989"/>
    </source>
</evidence>
<keyword evidence="4" id="KW-1133">Transmembrane helix</keyword>
<evidence type="ECO:0000256" key="6">
    <source>
        <dbReference type="ARBA" id="ARBA00023136"/>
    </source>
</evidence>
<comment type="subcellular location">
    <subcellularLocation>
        <location evidence="1">Membrane</location>
    </subcellularLocation>
</comment>
<evidence type="ECO:0000313" key="9">
    <source>
        <dbReference type="EMBL" id="QHT26040.1"/>
    </source>
</evidence>
<evidence type="ECO:0000256" key="5">
    <source>
        <dbReference type="ARBA" id="ARBA00023098"/>
    </source>
</evidence>
<dbReference type="AlphaFoldDB" id="A0A6C0EBX8"/>
<protein>
    <recommendedName>
        <fullName evidence="8">Phospholipid/glycerol acyltransferase domain-containing protein</fullName>
    </recommendedName>
</protein>
<keyword evidence="5" id="KW-0443">Lipid metabolism</keyword>
<dbReference type="GO" id="GO:0016746">
    <property type="term" value="F:acyltransferase activity"/>
    <property type="evidence" value="ECO:0007669"/>
    <property type="project" value="UniProtKB-KW"/>
</dbReference>
<keyword evidence="6" id="KW-0472">Membrane</keyword>
<sequence>MNKKLNAQCVCNNHLMYNNMKVVMLKPCEHMIHYDCYIAQDTNNCKICGETIKGIYAKNPENNQRMIDILSVTDFSNDTKININTLLKNLFNILYVSLSVPFINKIEDGTDICRKILKMNNVKLTIEGYEKTEVKGKKIYIANHSSQIDCILLFYVLRCGFVLSSSLKDIIFLKHITDTFKCVYVERGKKKNTVKKIKKYFEKNDSLCMFPEGMVSHPSTLVNFRTGAFNVGVPIIPIVIKYDNAIISNNYYELFAKMASGNNINVEMTFLDIEYPPFDKSDIEKIRTKIANKGEFMLSRVSNIDINDFKQ</sequence>
<dbReference type="PANTHER" id="PTHR23063:SF52">
    <property type="entry name" value="LYSOPHOSPHATIDYLCHOLINE ACYLTRANSFERASE"/>
    <property type="match status" value="1"/>
</dbReference>
<keyword evidence="2" id="KW-0808">Transferase</keyword>
<feature type="domain" description="Phospholipid/glycerol acyltransferase" evidence="8">
    <location>
        <begin position="138"/>
        <end position="243"/>
    </location>
</feature>
<evidence type="ECO:0000256" key="7">
    <source>
        <dbReference type="ARBA" id="ARBA00023315"/>
    </source>
</evidence>
<dbReference type="Pfam" id="PF01553">
    <property type="entry name" value="Acyltransferase"/>
    <property type="match status" value="1"/>
</dbReference>
<evidence type="ECO:0000256" key="2">
    <source>
        <dbReference type="ARBA" id="ARBA00022679"/>
    </source>
</evidence>
<dbReference type="GO" id="GO:0016020">
    <property type="term" value="C:membrane"/>
    <property type="evidence" value="ECO:0007669"/>
    <property type="project" value="UniProtKB-SubCell"/>
</dbReference>